<reference evidence="1" key="1">
    <citation type="submission" date="2022-10" db="EMBL/GenBank/DDBJ databases">
        <title>The complete genomes of actinobacterial strains from the NBC collection.</title>
        <authorList>
            <person name="Joergensen T.S."/>
            <person name="Alvarez Arevalo M."/>
            <person name="Sterndorff E.B."/>
            <person name="Faurdal D."/>
            <person name="Vuksanovic O."/>
            <person name="Mourched A.-S."/>
            <person name="Charusanti P."/>
            <person name="Shaw S."/>
            <person name="Blin K."/>
            <person name="Weber T."/>
        </authorList>
    </citation>
    <scope>NUCLEOTIDE SEQUENCE</scope>
    <source>
        <strain evidence="1">NBC_00060</strain>
    </source>
</reference>
<organism evidence="1">
    <name type="scientific">Streptomyces sp. NBC_00060</name>
    <dbReference type="NCBI Taxonomy" id="2975636"/>
    <lineage>
        <taxon>Bacteria</taxon>
        <taxon>Bacillati</taxon>
        <taxon>Actinomycetota</taxon>
        <taxon>Actinomycetes</taxon>
        <taxon>Kitasatosporales</taxon>
        <taxon>Streptomycetaceae</taxon>
        <taxon>Streptomyces</taxon>
    </lineage>
</organism>
<protein>
    <submittedName>
        <fullName evidence="1">Uncharacterized protein</fullName>
    </submittedName>
</protein>
<evidence type="ECO:0000313" key="1">
    <source>
        <dbReference type="EMBL" id="WTU39485.1"/>
    </source>
</evidence>
<gene>
    <name evidence="1" type="ORF">OHV25_07825</name>
</gene>
<sequence length="103" mass="11762">MSIFDKFLRQPRPVTTMDQFFAGRLTTEELVDLAVPRRHPQRDISEVRTELRSMADRCREMGGSDGVDCANAINALIEMGEAADKEYADILKRRGVTPNNRRH</sequence>
<accession>A0AAU2GWF9</accession>
<proteinExistence type="predicted"/>
<dbReference type="AlphaFoldDB" id="A0AAU2GWF9"/>
<name>A0AAU2GWF9_9ACTN</name>
<dbReference type="EMBL" id="CP108253">
    <property type="protein sequence ID" value="WTU39485.1"/>
    <property type="molecule type" value="Genomic_DNA"/>
</dbReference>